<evidence type="ECO:0000256" key="4">
    <source>
        <dbReference type="ARBA" id="ARBA00022619"/>
    </source>
</evidence>
<protein>
    <recommendedName>
        <fullName evidence="7 8">6,7-dimethyl-8-ribityllumazine synthase</fullName>
        <shortName evidence="8">DMRL synthase</shortName>
        <shortName evidence="8">LS</shortName>
        <shortName evidence="8">Lumazine synthase</shortName>
        <ecNumber evidence="3 8">2.5.1.78</ecNumber>
    </recommendedName>
</protein>
<feature type="binding site" evidence="8">
    <location>
        <begin position="81"/>
        <end position="83"/>
    </location>
    <ligand>
        <name>5-amino-6-(D-ribitylamino)uracil</name>
        <dbReference type="ChEBI" id="CHEBI:15934"/>
    </ligand>
</feature>
<dbReference type="NCBIfam" id="NF000812">
    <property type="entry name" value="PRK00061.1-4"/>
    <property type="match status" value="1"/>
</dbReference>
<evidence type="ECO:0000256" key="6">
    <source>
        <dbReference type="ARBA" id="ARBA00048785"/>
    </source>
</evidence>
<dbReference type="CDD" id="cd09209">
    <property type="entry name" value="Lumazine_synthase-I"/>
    <property type="match status" value="1"/>
</dbReference>
<dbReference type="PANTHER" id="PTHR21058">
    <property type="entry name" value="6,7-DIMETHYL-8-RIBITYLLUMAZINE SYNTHASE DMRL SYNTHASE LUMAZINE SYNTHASE"/>
    <property type="match status" value="1"/>
</dbReference>
<sequence length="160" mass="17222">MPKIIQAKLTAENLRFGIVVSRFNEFITGKLLEGALDCLLRHGAQDEAIEVYWVPGSFEIPFTAKIMAESGRFDAVICLGAVIRGATPHFDYVAAEVSKGIALVSLETKVPTIFGVLTTDTIEQAVERAGTKAGNKGWDAALTAIEMANLKKLLPTKSGE</sequence>
<evidence type="ECO:0000256" key="8">
    <source>
        <dbReference type="HAMAP-Rule" id="MF_00178"/>
    </source>
</evidence>
<keyword evidence="4 8" id="KW-0686">Riboflavin biosynthesis</keyword>
<evidence type="ECO:0000313" key="9">
    <source>
        <dbReference type="EMBL" id="SHM57673.1"/>
    </source>
</evidence>
<feature type="binding site" evidence="8">
    <location>
        <begin position="86"/>
        <end position="87"/>
    </location>
    <ligand>
        <name>(2S)-2-hydroxy-3-oxobutyl phosphate</name>
        <dbReference type="ChEBI" id="CHEBI:58830"/>
    </ligand>
</feature>
<evidence type="ECO:0000256" key="5">
    <source>
        <dbReference type="ARBA" id="ARBA00022679"/>
    </source>
</evidence>
<feature type="binding site" evidence="8">
    <location>
        <begin position="57"/>
        <end position="59"/>
    </location>
    <ligand>
        <name>5-amino-6-(D-ribitylamino)uracil</name>
        <dbReference type="ChEBI" id="CHEBI:15934"/>
    </ligand>
</feature>
<feature type="binding site" evidence="8">
    <location>
        <position position="23"/>
    </location>
    <ligand>
        <name>5-amino-6-(D-ribitylamino)uracil</name>
        <dbReference type="ChEBI" id="CHEBI:15934"/>
    </ligand>
</feature>
<dbReference type="InterPro" id="IPR036467">
    <property type="entry name" value="LS/RS_sf"/>
</dbReference>
<dbReference type="FunFam" id="3.40.50.960:FF:000001">
    <property type="entry name" value="6,7-dimethyl-8-ribityllumazine synthase"/>
    <property type="match status" value="1"/>
</dbReference>
<keyword evidence="10" id="KW-1185">Reference proteome</keyword>
<comment type="similarity">
    <text evidence="2 8">Belongs to the DMRL synthase family.</text>
</comment>
<evidence type="ECO:0000256" key="7">
    <source>
        <dbReference type="ARBA" id="ARBA00072606"/>
    </source>
</evidence>
<dbReference type="EC" id="2.5.1.78" evidence="3 8"/>
<dbReference type="HAMAP" id="MF_00178">
    <property type="entry name" value="Lumazine_synth"/>
    <property type="match status" value="1"/>
</dbReference>
<keyword evidence="5 8" id="KW-0808">Transferase</keyword>
<proteinExistence type="inferred from homology"/>
<dbReference type="GO" id="GO:0000906">
    <property type="term" value="F:6,7-dimethyl-8-ribityllumazine synthase activity"/>
    <property type="evidence" value="ECO:0007669"/>
    <property type="project" value="UniProtKB-UniRule"/>
</dbReference>
<dbReference type="NCBIfam" id="TIGR00114">
    <property type="entry name" value="lumazine-synth"/>
    <property type="match status" value="1"/>
</dbReference>
<dbReference type="EMBL" id="FRCR01000007">
    <property type="protein sequence ID" value="SHM57673.1"/>
    <property type="molecule type" value="Genomic_DNA"/>
</dbReference>
<name>A0A1M7JY81_9FIRM</name>
<dbReference type="Proteomes" id="UP000184375">
    <property type="component" value="Unassembled WGS sequence"/>
</dbReference>
<feature type="active site" description="Proton donor" evidence="8">
    <location>
        <position position="89"/>
    </location>
</feature>
<evidence type="ECO:0000256" key="1">
    <source>
        <dbReference type="ARBA" id="ARBA00004917"/>
    </source>
</evidence>
<dbReference type="InterPro" id="IPR034964">
    <property type="entry name" value="LS"/>
</dbReference>
<comment type="pathway">
    <text evidence="1 8">Cofactor biosynthesis; riboflavin biosynthesis; riboflavin from 2-hydroxy-3-oxobutyl phosphate and 5-amino-6-(D-ribitylamino)uracil: step 1/2.</text>
</comment>
<feature type="binding site" evidence="8">
    <location>
        <position position="128"/>
    </location>
    <ligand>
        <name>(2S)-2-hydroxy-3-oxobutyl phosphate</name>
        <dbReference type="ChEBI" id="CHEBI:58830"/>
    </ligand>
</feature>
<dbReference type="RefSeq" id="WP_073256647.1">
    <property type="nucleotide sequence ID" value="NZ_FRCR01000007.1"/>
</dbReference>
<evidence type="ECO:0000256" key="2">
    <source>
        <dbReference type="ARBA" id="ARBA00007424"/>
    </source>
</evidence>
<dbReference type="GO" id="GO:0005829">
    <property type="term" value="C:cytosol"/>
    <property type="evidence" value="ECO:0007669"/>
    <property type="project" value="TreeGrafter"/>
</dbReference>
<feature type="binding site" evidence="8">
    <location>
        <position position="114"/>
    </location>
    <ligand>
        <name>5-amino-6-(D-ribitylamino)uracil</name>
        <dbReference type="ChEBI" id="CHEBI:15934"/>
    </ligand>
</feature>
<organism evidence="9 10">
    <name type="scientific">Caldanaerovirga acetigignens</name>
    <dbReference type="NCBI Taxonomy" id="447595"/>
    <lineage>
        <taxon>Bacteria</taxon>
        <taxon>Bacillati</taxon>
        <taxon>Bacillota</taxon>
        <taxon>Clostridia</taxon>
        <taxon>Thermosediminibacterales</taxon>
        <taxon>Thermosediminibacteraceae</taxon>
        <taxon>Caldanaerovirga</taxon>
    </lineage>
</organism>
<dbReference type="STRING" id="447595.SAMN05660826_01382"/>
<comment type="function">
    <text evidence="8">Catalyzes the formation of 6,7-dimethyl-8-ribityllumazine by condensation of 5-amino-6-(D-ribitylamino)uracil with 3,4-dihydroxy-2-butanone 4-phosphate. This is the penultimate step in the biosynthesis of riboflavin.</text>
</comment>
<dbReference type="AlphaFoldDB" id="A0A1M7JY81"/>
<dbReference type="InterPro" id="IPR002180">
    <property type="entry name" value="LS/RS"/>
</dbReference>
<dbReference type="PANTHER" id="PTHR21058:SF0">
    <property type="entry name" value="6,7-DIMETHYL-8-RIBITYLLUMAZINE SYNTHASE"/>
    <property type="match status" value="1"/>
</dbReference>
<reference evidence="10" key="1">
    <citation type="submission" date="2016-11" db="EMBL/GenBank/DDBJ databases">
        <authorList>
            <person name="Varghese N."/>
            <person name="Submissions S."/>
        </authorList>
    </citation>
    <scope>NUCLEOTIDE SEQUENCE [LARGE SCALE GENOMIC DNA]</scope>
    <source>
        <strain evidence="10">DSM 18802</strain>
    </source>
</reference>
<evidence type="ECO:0000313" key="10">
    <source>
        <dbReference type="Proteomes" id="UP000184375"/>
    </source>
</evidence>
<dbReference type="Gene3D" id="3.40.50.960">
    <property type="entry name" value="Lumazine/riboflavin synthase"/>
    <property type="match status" value="1"/>
</dbReference>
<comment type="catalytic activity">
    <reaction evidence="6 8">
        <text>(2S)-2-hydroxy-3-oxobutyl phosphate + 5-amino-6-(D-ribitylamino)uracil = 6,7-dimethyl-8-(1-D-ribityl)lumazine + phosphate + 2 H2O + H(+)</text>
        <dbReference type="Rhea" id="RHEA:26152"/>
        <dbReference type="ChEBI" id="CHEBI:15377"/>
        <dbReference type="ChEBI" id="CHEBI:15378"/>
        <dbReference type="ChEBI" id="CHEBI:15934"/>
        <dbReference type="ChEBI" id="CHEBI:43474"/>
        <dbReference type="ChEBI" id="CHEBI:58201"/>
        <dbReference type="ChEBI" id="CHEBI:58830"/>
        <dbReference type="EC" id="2.5.1.78"/>
    </reaction>
</comment>
<accession>A0A1M7JY81</accession>
<dbReference type="OrthoDB" id="9809709at2"/>
<dbReference type="Pfam" id="PF00885">
    <property type="entry name" value="DMRL_synthase"/>
    <property type="match status" value="1"/>
</dbReference>
<dbReference type="GO" id="GO:0009349">
    <property type="term" value="C:riboflavin synthase complex"/>
    <property type="evidence" value="ECO:0007669"/>
    <property type="project" value="UniProtKB-UniRule"/>
</dbReference>
<dbReference type="UniPathway" id="UPA00275">
    <property type="reaction ID" value="UER00404"/>
</dbReference>
<gene>
    <name evidence="8" type="primary">ribH</name>
    <name evidence="9" type="ORF">SAMN05660826_01382</name>
</gene>
<dbReference type="SUPFAM" id="SSF52121">
    <property type="entry name" value="Lumazine synthase"/>
    <property type="match status" value="1"/>
</dbReference>
<evidence type="ECO:0000256" key="3">
    <source>
        <dbReference type="ARBA" id="ARBA00012664"/>
    </source>
</evidence>
<dbReference type="GO" id="GO:0009231">
    <property type="term" value="P:riboflavin biosynthetic process"/>
    <property type="evidence" value="ECO:0007669"/>
    <property type="project" value="UniProtKB-UniRule"/>
</dbReference>